<reference evidence="2" key="1">
    <citation type="submission" date="2022-10" db="EMBL/GenBank/DDBJ databases">
        <title>Fusarium specimens isolated from Avocado Roots.</title>
        <authorList>
            <person name="Stajich J."/>
            <person name="Roper C."/>
            <person name="Heimlech-Rivalta G."/>
        </authorList>
    </citation>
    <scope>NUCLEOTIDE SEQUENCE</scope>
    <source>
        <strain evidence="2">CF00143</strain>
    </source>
</reference>
<keyword evidence="3" id="KW-1185">Reference proteome</keyword>
<organism evidence="2 3">
    <name type="scientific">Fusarium irregulare</name>
    <dbReference type="NCBI Taxonomy" id="2494466"/>
    <lineage>
        <taxon>Eukaryota</taxon>
        <taxon>Fungi</taxon>
        <taxon>Dikarya</taxon>
        <taxon>Ascomycota</taxon>
        <taxon>Pezizomycotina</taxon>
        <taxon>Sordariomycetes</taxon>
        <taxon>Hypocreomycetidae</taxon>
        <taxon>Hypocreales</taxon>
        <taxon>Nectriaceae</taxon>
        <taxon>Fusarium</taxon>
        <taxon>Fusarium incarnatum-equiseti species complex</taxon>
    </lineage>
</organism>
<sequence length="303" mass="34515">MAFTGLLEPPMIDPVDRKRYDEPDPGMEIEGEARRVYIPVRHPQGWLMWLRLSDWSKDRQRRRGQLTRMKVVFKELWMHLTATDPESAAGYRPRYSSAELGFPLYFVPAPDRLTLRLGWGTQQRDALFEGLVEAIRKTHPNTELVVANSTQVTGTGFVKMGENPFGLFATYVSAQAFDIYMKSLETLNGYTGQNLSRQDAHRLQLKADTELESWIGTNYRPKDQGYTPPQDTARESVREWQTQAECPYAIKEPCGSTWRIGVSSAKINDAFGKRIAKYSPKEIMGMSANEVSHGHPITIEIIN</sequence>
<proteinExistence type="predicted"/>
<gene>
    <name evidence="2" type="ORF">NW766_000911</name>
</gene>
<evidence type="ECO:0000313" key="2">
    <source>
        <dbReference type="EMBL" id="KAJ4024671.1"/>
    </source>
</evidence>
<feature type="region of interest" description="Disordered" evidence="1">
    <location>
        <begin position="1"/>
        <end position="25"/>
    </location>
</feature>
<evidence type="ECO:0000313" key="3">
    <source>
        <dbReference type="Proteomes" id="UP001152130"/>
    </source>
</evidence>
<dbReference type="EMBL" id="JAPDHF010000001">
    <property type="protein sequence ID" value="KAJ4024671.1"/>
    <property type="molecule type" value="Genomic_DNA"/>
</dbReference>
<evidence type="ECO:0000256" key="1">
    <source>
        <dbReference type="SAM" id="MobiDB-lite"/>
    </source>
</evidence>
<dbReference type="AlphaFoldDB" id="A0A9W8Q2U4"/>
<comment type="caution">
    <text evidence="2">The sequence shown here is derived from an EMBL/GenBank/DDBJ whole genome shotgun (WGS) entry which is preliminary data.</text>
</comment>
<accession>A0A9W8Q2U4</accession>
<protein>
    <submittedName>
        <fullName evidence="2">Uncharacterized protein</fullName>
    </submittedName>
</protein>
<dbReference type="Proteomes" id="UP001152130">
    <property type="component" value="Unassembled WGS sequence"/>
</dbReference>
<name>A0A9W8Q2U4_9HYPO</name>